<proteinExistence type="predicted"/>
<gene>
    <name evidence="1" type="ORF">SMGD1_0509</name>
</gene>
<evidence type="ECO:0000313" key="2">
    <source>
        <dbReference type="Proteomes" id="UP000006431"/>
    </source>
</evidence>
<dbReference type="OrthoDB" id="9810122at2"/>
<dbReference type="eggNOG" id="ENOG502Z9VT">
    <property type="taxonomic scope" value="Bacteria"/>
</dbReference>
<accession>H1FVB0</accession>
<name>B6BKI1_SULGG</name>
<evidence type="ECO:0000313" key="1">
    <source>
        <dbReference type="EMBL" id="EHP29036.1"/>
    </source>
</evidence>
<dbReference type="EMBL" id="AFRZ01000001">
    <property type="protein sequence ID" value="EHP29036.1"/>
    <property type="molecule type" value="Genomic_DNA"/>
</dbReference>
<accession>B6BKI1</accession>
<comment type="caution">
    <text evidence="1">The sequence shown here is derived from an EMBL/GenBank/DDBJ whole genome shotgun (WGS) entry which is preliminary data.</text>
</comment>
<dbReference type="HOGENOM" id="CLU_071534_0_0_7"/>
<reference evidence="1 2" key="1">
    <citation type="journal article" date="2012" name="Proc. Natl. Acad. Sci. U.S.A.">
        <title>Genome and physiology of a model Epsilonproteobacterium responsible for sulfide detoxification in marine oxygen depletion zones.</title>
        <authorList>
            <person name="Grote J."/>
            <person name="Schott T."/>
            <person name="Bruckner C.G."/>
            <person name="Glockner F.O."/>
            <person name="Jost G."/>
            <person name="Teeling H."/>
            <person name="Labrenz M."/>
            <person name="Jurgens K."/>
        </authorList>
    </citation>
    <scope>NUCLEOTIDE SEQUENCE [LARGE SCALE GENOMIC DNA]</scope>
    <source>
        <strain evidence="1 2">GD1</strain>
    </source>
</reference>
<dbReference type="AlphaFoldDB" id="B6BKI1"/>
<evidence type="ECO:0008006" key="3">
    <source>
        <dbReference type="Google" id="ProtNLM"/>
    </source>
</evidence>
<dbReference type="Proteomes" id="UP000006431">
    <property type="component" value="Unassembled WGS sequence"/>
</dbReference>
<dbReference type="STRING" id="929558.SMGD1_0509"/>
<dbReference type="PATRIC" id="fig|929558.5.peg.507"/>
<sequence>MSLKDKVKLTFRKIFSELYMRQDHVLLLLGKMHSKRIMECQNINSLEDVEFKVYSQWGDDGIIQYLINNIDIPNKIFIEFGVQNYTESNTRFLLQNDNWSGLVMDGSEEAINYIKNDEIHWKYDLTAKKAFITKDNINKLIIEYTTIKNIGLLSIDIDGNDYWIWENIECISPRIVICEYNANFGREKAVTIPYKDDFYRTSAHFSNLYFGASYKALLLLSEKKGYKFVGCNSNGNNMYFVKKEYSDGFDNLETRFIDSKFKEARDKNGLFLDIPKLNTMKVIEEEMIYNLETNGLQPLKELIL</sequence>
<protein>
    <recommendedName>
        <fullName evidence="3">Methyltransferase FkbM domain-containing protein</fullName>
    </recommendedName>
</protein>
<dbReference type="RefSeq" id="WP_008337653.1">
    <property type="nucleotide sequence ID" value="NZ_AFRZ01000001.1"/>
</dbReference>
<keyword evidence="2" id="KW-1185">Reference proteome</keyword>
<organism evidence="1 2">
    <name type="scientific">Sulfurimonas gotlandica (strain DSM 19862 / JCM 16533 / GD1)</name>
    <dbReference type="NCBI Taxonomy" id="929558"/>
    <lineage>
        <taxon>Bacteria</taxon>
        <taxon>Pseudomonadati</taxon>
        <taxon>Campylobacterota</taxon>
        <taxon>Epsilonproteobacteria</taxon>
        <taxon>Campylobacterales</taxon>
        <taxon>Sulfurimonadaceae</taxon>
        <taxon>Sulfurimonas</taxon>
    </lineage>
</organism>